<accession>A0AC34RD71</accession>
<proteinExistence type="predicted"/>
<reference evidence="2" key="1">
    <citation type="submission" date="2025-08" db="UniProtKB">
        <authorList>
            <consortium name="WormBaseParasite"/>
        </authorList>
    </citation>
    <scope>IDENTIFICATION</scope>
</reference>
<name>A0AC34RD71_9BILA</name>
<sequence length="94" mass="10853">MVGRQHCNIKSLSFTASRWLSFKSAMISALVLNCENEKASYGWTVLIGFMIYEIKDAYLAHIRHVRSNSVPHALESYRFDFHRKSIEDDNSIAE</sequence>
<protein>
    <submittedName>
        <fullName evidence="2">Uncharacterized protein</fullName>
    </submittedName>
</protein>
<organism evidence="1 2">
    <name type="scientific">Panagrolaimus sp. JU765</name>
    <dbReference type="NCBI Taxonomy" id="591449"/>
    <lineage>
        <taxon>Eukaryota</taxon>
        <taxon>Metazoa</taxon>
        <taxon>Ecdysozoa</taxon>
        <taxon>Nematoda</taxon>
        <taxon>Chromadorea</taxon>
        <taxon>Rhabditida</taxon>
        <taxon>Tylenchina</taxon>
        <taxon>Panagrolaimomorpha</taxon>
        <taxon>Panagrolaimoidea</taxon>
        <taxon>Panagrolaimidae</taxon>
        <taxon>Panagrolaimus</taxon>
    </lineage>
</organism>
<evidence type="ECO:0000313" key="1">
    <source>
        <dbReference type="Proteomes" id="UP000887576"/>
    </source>
</evidence>
<dbReference type="Proteomes" id="UP000887576">
    <property type="component" value="Unplaced"/>
</dbReference>
<evidence type="ECO:0000313" key="2">
    <source>
        <dbReference type="WBParaSite" id="JU765_v2.g566.t1"/>
    </source>
</evidence>
<dbReference type="WBParaSite" id="JU765_v2.g566.t1">
    <property type="protein sequence ID" value="JU765_v2.g566.t1"/>
    <property type="gene ID" value="JU765_v2.g566"/>
</dbReference>